<dbReference type="InterPro" id="IPR002073">
    <property type="entry name" value="PDEase_catalytic_dom"/>
</dbReference>
<feature type="transmembrane region" description="Helical" evidence="3">
    <location>
        <begin position="21"/>
        <end position="46"/>
    </location>
</feature>
<keyword evidence="6" id="KW-1185">Reference proteome</keyword>
<protein>
    <submittedName>
        <fullName evidence="5">Phosphodiesterase</fullName>
    </submittedName>
</protein>
<dbReference type="PANTHER" id="PTHR11347">
    <property type="entry name" value="CYCLIC NUCLEOTIDE PHOSPHODIESTERASE"/>
    <property type="match status" value="1"/>
</dbReference>
<sequence>MSLLLKPMTQSAGRRLKATATAVRAVPYIVAIPLLLFALMVALGIWATVAGAAGDAAAARVAAHSQLNVVCASLELTFAQSVVPVRSLANLVQQVPDYDTVIKMWSTWVPTFYSWVRGNELADRGSSLTLMPAGRVTAVYPPSAANNTVMGLDILLPGPFIASSTKLLAVTVPIMMRNVNANETWGIPWGGDLLDKCLECYNNATRTKWWGFAALSLSLDSALEDSAGTKLFSLLDGLHYRLSAPTLASAAEDRAYSTLYESTDKPMASDSLCREVLVLEDKWRLCVWKASWQPAYLVPLLVVLVLVALALSAATFTVLLSRYEHRALLHSLLPRAAIEKMQAEFKWAHADDEQSQLAMVESGTPAEMILSVMEDILLGRPPALPKVMAVRHTLQQSLDVYKPLQADLTQRMADADNMDGEVRDALMLQLVGRRAEAEAEEEGDQMSGLAESGCYASAAGFRSPMENHHLAGAFSLLKHPDMNFLQAMPKATYDRLRKLMIELVLGTDMKQHFSIIGQFTALHRPGGDGQAAGKTAIPSHVRAPQQARSSNSSAVSCAKDSSQDINASLQPVSDQDKLLSLQMALKCSDLGHLAAPLPVHLAWVSRLEAEFFAQGDAERAQGLTISPLCDRTKQGITKSQVGFFDFVALPLFTNFTARFTAAKPLLRGVMANYRHWQAQAAVVAVTEPQAPTG</sequence>
<organism evidence="5 6">
    <name type="scientific">Haematococcus lacustris</name>
    <name type="common">Green alga</name>
    <name type="synonym">Haematococcus pluvialis</name>
    <dbReference type="NCBI Taxonomy" id="44745"/>
    <lineage>
        <taxon>Eukaryota</taxon>
        <taxon>Viridiplantae</taxon>
        <taxon>Chlorophyta</taxon>
        <taxon>core chlorophytes</taxon>
        <taxon>Chlorophyceae</taxon>
        <taxon>CS clade</taxon>
        <taxon>Chlamydomonadales</taxon>
        <taxon>Haematococcaceae</taxon>
        <taxon>Haematococcus</taxon>
    </lineage>
</organism>
<accession>A0A699ZBH7</accession>
<keyword evidence="3" id="KW-1133">Transmembrane helix</keyword>
<dbReference type="Proteomes" id="UP000485058">
    <property type="component" value="Unassembled WGS sequence"/>
</dbReference>
<evidence type="ECO:0000256" key="3">
    <source>
        <dbReference type="SAM" id="Phobius"/>
    </source>
</evidence>
<dbReference type="GO" id="GO:0004114">
    <property type="term" value="F:3',5'-cyclic-nucleotide phosphodiesterase activity"/>
    <property type="evidence" value="ECO:0007669"/>
    <property type="project" value="InterPro"/>
</dbReference>
<dbReference type="AlphaFoldDB" id="A0A699ZBH7"/>
<dbReference type="PROSITE" id="PS51845">
    <property type="entry name" value="PDEASE_I_2"/>
    <property type="match status" value="1"/>
</dbReference>
<dbReference type="InterPro" id="IPR036971">
    <property type="entry name" value="PDEase_catalytic_dom_sf"/>
</dbReference>
<gene>
    <name evidence="5" type="ORF">HaLaN_12822</name>
</gene>
<keyword evidence="2" id="KW-0378">Hydrolase</keyword>
<evidence type="ECO:0000313" key="6">
    <source>
        <dbReference type="Proteomes" id="UP000485058"/>
    </source>
</evidence>
<feature type="domain" description="PDEase" evidence="4">
    <location>
        <begin position="462"/>
        <end position="683"/>
    </location>
</feature>
<evidence type="ECO:0000256" key="1">
    <source>
        <dbReference type="ARBA" id="ARBA00022723"/>
    </source>
</evidence>
<feature type="non-terminal residue" evidence="5">
    <location>
        <position position="1"/>
    </location>
</feature>
<feature type="non-terminal residue" evidence="5">
    <location>
        <position position="693"/>
    </location>
</feature>
<dbReference type="GO" id="GO:0007165">
    <property type="term" value="P:signal transduction"/>
    <property type="evidence" value="ECO:0007669"/>
    <property type="project" value="InterPro"/>
</dbReference>
<dbReference type="Gene3D" id="1.10.1300.10">
    <property type="entry name" value="3'5'-cyclic nucleotide phosphodiesterase, catalytic domain"/>
    <property type="match status" value="1"/>
</dbReference>
<dbReference type="Pfam" id="PF00233">
    <property type="entry name" value="PDEase_I"/>
    <property type="match status" value="1"/>
</dbReference>
<name>A0A699ZBH7_HAELA</name>
<evidence type="ECO:0000313" key="5">
    <source>
        <dbReference type="EMBL" id="GFH16408.1"/>
    </source>
</evidence>
<evidence type="ECO:0000256" key="2">
    <source>
        <dbReference type="ARBA" id="ARBA00022801"/>
    </source>
</evidence>
<proteinExistence type="predicted"/>
<dbReference type="EMBL" id="BLLF01000994">
    <property type="protein sequence ID" value="GFH16408.1"/>
    <property type="molecule type" value="Genomic_DNA"/>
</dbReference>
<keyword evidence="3" id="KW-0812">Transmembrane</keyword>
<keyword evidence="1" id="KW-0479">Metal-binding</keyword>
<keyword evidence="3" id="KW-0472">Membrane</keyword>
<dbReference type="SUPFAM" id="SSF109604">
    <property type="entry name" value="HD-domain/PDEase-like"/>
    <property type="match status" value="1"/>
</dbReference>
<comment type="caution">
    <text evidence="5">The sequence shown here is derived from an EMBL/GenBank/DDBJ whole genome shotgun (WGS) entry which is preliminary data.</text>
</comment>
<dbReference type="GO" id="GO:0046872">
    <property type="term" value="F:metal ion binding"/>
    <property type="evidence" value="ECO:0007669"/>
    <property type="project" value="UniProtKB-KW"/>
</dbReference>
<evidence type="ECO:0000259" key="4">
    <source>
        <dbReference type="PROSITE" id="PS51845"/>
    </source>
</evidence>
<reference evidence="5 6" key="1">
    <citation type="submission" date="2020-02" db="EMBL/GenBank/DDBJ databases">
        <title>Draft genome sequence of Haematococcus lacustris strain NIES-144.</title>
        <authorList>
            <person name="Morimoto D."/>
            <person name="Nakagawa S."/>
            <person name="Yoshida T."/>
            <person name="Sawayama S."/>
        </authorList>
    </citation>
    <scope>NUCLEOTIDE SEQUENCE [LARGE SCALE GENOMIC DNA]</scope>
    <source>
        <strain evidence="5 6">NIES-144</strain>
    </source>
</reference>
<feature type="transmembrane region" description="Helical" evidence="3">
    <location>
        <begin position="296"/>
        <end position="320"/>
    </location>
</feature>